<proteinExistence type="predicted"/>
<protein>
    <submittedName>
        <fullName evidence="2">Transposable element P transposase</fullName>
    </submittedName>
</protein>
<evidence type="ECO:0000313" key="2">
    <source>
        <dbReference type="EMBL" id="KFM68033.1"/>
    </source>
</evidence>
<dbReference type="OrthoDB" id="6437035at2759"/>
<accession>A0A087TSE4</accession>
<keyword evidence="3" id="KW-1185">Reference proteome</keyword>
<dbReference type="EMBL" id="KK116532">
    <property type="protein sequence ID" value="KFM68033.1"/>
    <property type="molecule type" value="Genomic_DNA"/>
</dbReference>
<dbReference type="Proteomes" id="UP000054359">
    <property type="component" value="Unassembled WGS sequence"/>
</dbReference>
<reference evidence="2 3" key="1">
    <citation type="submission" date="2013-11" db="EMBL/GenBank/DDBJ databases">
        <title>Genome sequencing of Stegodyphus mimosarum.</title>
        <authorList>
            <person name="Bechsgaard J."/>
        </authorList>
    </citation>
    <scope>NUCLEOTIDE SEQUENCE [LARGE SCALE GENOMIC DNA]</scope>
</reference>
<feature type="non-terminal residue" evidence="2">
    <location>
        <position position="128"/>
    </location>
</feature>
<name>A0A087TSE4_STEMI</name>
<dbReference type="OMA" id="WSEKRIR"/>
<dbReference type="Pfam" id="PF21787">
    <property type="entry name" value="TNP-like_RNaseH_N"/>
    <property type="match status" value="1"/>
</dbReference>
<dbReference type="InterPro" id="IPR048365">
    <property type="entry name" value="TNP-like_RNaseH_N"/>
</dbReference>
<feature type="domain" description="Transposable element P transposase-like RNase H" evidence="1">
    <location>
        <begin position="21"/>
        <end position="126"/>
    </location>
</feature>
<dbReference type="STRING" id="407821.A0A087TSE4"/>
<evidence type="ECO:0000259" key="1">
    <source>
        <dbReference type="Pfam" id="PF21787"/>
    </source>
</evidence>
<organism evidence="2 3">
    <name type="scientific">Stegodyphus mimosarum</name>
    <name type="common">African social velvet spider</name>
    <dbReference type="NCBI Taxonomy" id="407821"/>
    <lineage>
        <taxon>Eukaryota</taxon>
        <taxon>Metazoa</taxon>
        <taxon>Ecdysozoa</taxon>
        <taxon>Arthropoda</taxon>
        <taxon>Chelicerata</taxon>
        <taxon>Arachnida</taxon>
        <taxon>Araneae</taxon>
        <taxon>Araneomorphae</taxon>
        <taxon>Entelegynae</taxon>
        <taxon>Eresoidea</taxon>
        <taxon>Eresidae</taxon>
        <taxon>Stegodyphus</taxon>
    </lineage>
</organism>
<evidence type="ECO:0000313" key="3">
    <source>
        <dbReference type="Proteomes" id="UP000054359"/>
    </source>
</evidence>
<gene>
    <name evidence="2" type="ORF">X975_05351</name>
</gene>
<sequence length="128" mass="14318">MGFLFPSVSTLKRWVSCSFCCSPGLLHDVIHVMGAGALKMTDQERMCVLSFVEMSVDSRICYDQAEDKIVGPHRNVQVVMVRGLLASWKQLIYFDCDTQMTAKILKDIIIILAEIGYYIVAAVADYSS</sequence>
<dbReference type="AlphaFoldDB" id="A0A087TSE4"/>